<proteinExistence type="predicted"/>
<evidence type="ECO:0000313" key="3">
    <source>
        <dbReference type="Proteomes" id="UP000235330"/>
    </source>
</evidence>
<dbReference type="EMBL" id="MCWU01000079">
    <property type="protein sequence ID" value="PMJ61607.1"/>
    <property type="molecule type" value="Genomic_DNA"/>
</dbReference>
<dbReference type="RefSeq" id="WP_102517184.1">
    <property type="nucleotide sequence ID" value="NZ_CAWNSM010000079.1"/>
</dbReference>
<feature type="chain" id="PRO_5014769645" evidence="1">
    <location>
        <begin position="20"/>
        <end position="135"/>
    </location>
</feature>
<name>A0A2N7F6X8_VIBSP</name>
<organism evidence="2 3">
    <name type="scientific">Vibrio splendidus</name>
    <dbReference type="NCBI Taxonomy" id="29497"/>
    <lineage>
        <taxon>Bacteria</taxon>
        <taxon>Pseudomonadati</taxon>
        <taxon>Pseudomonadota</taxon>
        <taxon>Gammaproteobacteria</taxon>
        <taxon>Vibrionales</taxon>
        <taxon>Vibrionaceae</taxon>
        <taxon>Vibrio</taxon>
    </lineage>
</organism>
<comment type="caution">
    <text evidence="2">The sequence shown here is derived from an EMBL/GenBank/DDBJ whole genome shotgun (WGS) entry which is preliminary data.</text>
</comment>
<accession>A0A2N7F6X8</accession>
<gene>
    <name evidence="2" type="ORF">BCU17_06195</name>
</gene>
<evidence type="ECO:0000313" key="2">
    <source>
        <dbReference type="EMBL" id="PMJ61607.1"/>
    </source>
</evidence>
<evidence type="ECO:0000256" key="1">
    <source>
        <dbReference type="SAM" id="SignalP"/>
    </source>
</evidence>
<reference evidence="3" key="1">
    <citation type="submission" date="2016-07" db="EMBL/GenBank/DDBJ databases">
        <title>Nontailed viruses are major unrecognized killers of bacteria in the ocean.</title>
        <authorList>
            <person name="Kauffman K."/>
            <person name="Hussain F."/>
            <person name="Yang J."/>
            <person name="Arevalo P."/>
            <person name="Brown J."/>
            <person name="Cutler M."/>
            <person name="Kelly L."/>
            <person name="Polz M.F."/>
        </authorList>
    </citation>
    <scope>NUCLEOTIDE SEQUENCE [LARGE SCALE GENOMIC DNA]</scope>
    <source>
        <strain evidence="3">10N.261.55.E11</strain>
    </source>
</reference>
<dbReference type="AlphaFoldDB" id="A0A2N7F6X8"/>
<feature type="signal peptide" evidence="1">
    <location>
        <begin position="1"/>
        <end position="19"/>
    </location>
</feature>
<sequence>MKTLLLFFSILFVAPYALSAGLDRQEVEHLNQMCVNGSNNHERRIFDALSNSEYIDWSSIELIDTESRVNYTDTTIGNKRTNRVMCDLIVEYKYHHTDIILSSTYQVSLDDKQTISNVAVTQQAVTDFIVRVMVN</sequence>
<protein>
    <submittedName>
        <fullName evidence="2">Uncharacterized protein</fullName>
    </submittedName>
</protein>
<dbReference type="Proteomes" id="UP000235330">
    <property type="component" value="Unassembled WGS sequence"/>
</dbReference>
<keyword evidence="1" id="KW-0732">Signal</keyword>